<dbReference type="AlphaFoldDB" id="S6ACP3"/>
<proteinExistence type="predicted"/>
<name>S6ACP3_SULDS</name>
<sequence>MSKTVKNYCLLLVLTFLQCLVPVLHAHAGGVHVSSHVHVHDLGLESSAFHVEHATELKADMSDSPVVGAACEFKRDLTNDGFNGAPPGALCLNAPYSTYLVAIASPSILPYMPFRAGPPPSQAPPAFV</sequence>
<organism evidence="2 3">
    <name type="scientific">Sulfuricella denitrificans (strain DSM 22764 / NBRC 105220 / skB26)</name>
    <dbReference type="NCBI Taxonomy" id="1163617"/>
    <lineage>
        <taxon>Bacteria</taxon>
        <taxon>Pseudomonadati</taxon>
        <taxon>Pseudomonadota</taxon>
        <taxon>Betaproteobacteria</taxon>
        <taxon>Nitrosomonadales</taxon>
        <taxon>Sulfuricellaceae</taxon>
        <taxon>Sulfuricella</taxon>
    </lineage>
</organism>
<keyword evidence="1" id="KW-0732">Signal</keyword>
<keyword evidence="3" id="KW-1185">Reference proteome</keyword>
<gene>
    <name evidence="2" type="ORF">SCD_n01917</name>
</gene>
<dbReference type="KEGG" id="sdr:SCD_n01917"/>
<feature type="signal peptide" evidence="1">
    <location>
        <begin position="1"/>
        <end position="26"/>
    </location>
</feature>
<feature type="chain" id="PRO_5004545448" evidence="1">
    <location>
        <begin position="27"/>
        <end position="128"/>
    </location>
</feature>
<dbReference type="EMBL" id="AP013066">
    <property type="protein sequence ID" value="BAN35728.1"/>
    <property type="molecule type" value="Genomic_DNA"/>
</dbReference>
<evidence type="ECO:0000313" key="3">
    <source>
        <dbReference type="Proteomes" id="UP000015559"/>
    </source>
</evidence>
<dbReference type="OrthoDB" id="9773411at2"/>
<evidence type="ECO:0000313" key="2">
    <source>
        <dbReference type="EMBL" id="BAN35728.1"/>
    </source>
</evidence>
<reference evidence="2 3" key="1">
    <citation type="journal article" date="2012" name="Appl. Environ. Microbiol.">
        <title>Draft genome sequence of a psychrotolerant sulfur-oxidizing bacterium, Sulfuricella denitrificans skB26, and proteomic insights into cold adaptation.</title>
        <authorList>
            <person name="Watanabe T."/>
            <person name="Kojima H."/>
            <person name="Fukui M."/>
        </authorList>
    </citation>
    <scope>NUCLEOTIDE SEQUENCE [LARGE SCALE GENOMIC DNA]</scope>
    <source>
        <strain evidence="3">skB26</strain>
    </source>
</reference>
<dbReference type="HOGENOM" id="CLU_1958471_0_0_4"/>
<evidence type="ECO:0000256" key="1">
    <source>
        <dbReference type="SAM" id="SignalP"/>
    </source>
</evidence>
<accession>S6ACP3</accession>
<dbReference type="Proteomes" id="UP000015559">
    <property type="component" value="Chromosome"/>
</dbReference>
<protein>
    <submittedName>
        <fullName evidence="2">Uncharacterized protein</fullName>
    </submittedName>
</protein>
<dbReference type="STRING" id="1163617.SCD_n01917"/>
<dbReference type="RefSeq" id="WP_009204921.1">
    <property type="nucleotide sequence ID" value="NC_022357.1"/>
</dbReference>